<dbReference type="RefSeq" id="WP_397614345.1">
    <property type="nucleotide sequence ID" value="NZ_JBIRRB010000011.1"/>
</dbReference>
<sequence>MPTRIQRRRTKGWRAPRGAVYVGRGTRWGNPYRLGQTQIRVPAIDGSEWEHEGRLGKTSGQRHPFVHSEGTVTHHLVQDATPEQVTELYRRWLDRQPQLADAARRELAGRDLMCWCPRPGPGEPDHCHAAVLLELVHGEAS</sequence>
<accession>A0ABW7TA05</accession>
<dbReference type="InterPro" id="IPR025475">
    <property type="entry name" value="DUF4326"/>
</dbReference>
<proteinExistence type="predicted"/>
<evidence type="ECO:0000313" key="3">
    <source>
        <dbReference type="Proteomes" id="UP001611162"/>
    </source>
</evidence>
<name>A0ABW7TA05_9ACTN</name>
<feature type="domain" description="DUF4326" evidence="1">
    <location>
        <begin position="9"/>
        <end position="134"/>
    </location>
</feature>
<protein>
    <submittedName>
        <fullName evidence="2">DUF4326 domain-containing protein</fullName>
    </submittedName>
</protein>
<reference evidence="2 3" key="1">
    <citation type="submission" date="2024-10" db="EMBL/GenBank/DDBJ databases">
        <title>The Natural Products Discovery Center: Release of the First 8490 Sequenced Strains for Exploring Actinobacteria Biosynthetic Diversity.</title>
        <authorList>
            <person name="Kalkreuter E."/>
            <person name="Kautsar S.A."/>
            <person name="Yang D."/>
            <person name="Bader C.D."/>
            <person name="Teijaro C.N."/>
            <person name="Fluegel L."/>
            <person name="Davis C.M."/>
            <person name="Simpson J.R."/>
            <person name="Lauterbach L."/>
            <person name="Steele A.D."/>
            <person name="Gui C."/>
            <person name="Meng S."/>
            <person name="Li G."/>
            <person name="Viehrig K."/>
            <person name="Ye F."/>
            <person name="Su P."/>
            <person name="Kiefer A.F."/>
            <person name="Nichols A."/>
            <person name="Cepeda A.J."/>
            <person name="Yan W."/>
            <person name="Fan B."/>
            <person name="Jiang Y."/>
            <person name="Adhikari A."/>
            <person name="Zheng C.-J."/>
            <person name="Schuster L."/>
            <person name="Cowan T.M."/>
            <person name="Smanski M.J."/>
            <person name="Chevrette M.G."/>
            <person name="De Carvalho L.P.S."/>
            <person name="Shen B."/>
        </authorList>
    </citation>
    <scope>NUCLEOTIDE SEQUENCE [LARGE SCALE GENOMIC DNA]</scope>
    <source>
        <strain evidence="2 3">NPDC020979</strain>
    </source>
</reference>
<evidence type="ECO:0000259" key="1">
    <source>
        <dbReference type="Pfam" id="PF14216"/>
    </source>
</evidence>
<keyword evidence="3" id="KW-1185">Reference proteome</keyword>
<comment type="caution">
    <text evidence="2">The sequence shown here is derived from an EMBL/GenBank/DDBJ whole genome shotgun (WGS) entry which is preliminary data.</text>
</comment>
<dbReference type="EMBL" id="JBIRRB010000011">
    <property type="protein sequence ID" value="MFI0914355.1"/>
    <property type="molecule type" value="Genomic_DNA"/>
</dbReference>
<dbReference type="Pfam" id="PF14216">
    <property type="entry name" value="DUF4326"/>
    <property type="match status" value="1"/>
</dbReference>
<organism evidence="2 3">
    <name type="scientific">Streptomyces abikoensis</name>
    <dbReference type="NCBI Taxonomy" id="97398"/>
    <lineage>
        <taxon>Bacteria</taxon>
        <taxon>Bacillati</taxon>
        <taxon>Actinomycetota</taxon>
        <taxon>Actinomycetes</taxon>
        <taxon>Kitasatosporales</taxon>
        <taxon>Streptomycetaceae</taxon>
        <taxon>Streptomyces</taxon>
    </lineage>
</organism>
<evidence type="ECO:0000313" key="2">
    <source>
        <dbReference type="EMBL" id="MFI0914355.1"/>
    </source>
</evidence>
<gene>
    <name evidence="2" type="ORF">ACH4TF_28445</name>
</gene>
<dbReference type="Proteomes" id="UP001611162">
    <property type="component" value="Unassembled WGS sequence"/>
</dbReference>